<feature type="domain" description="Transposase for insertion sequence element IS21-like C-terminal" evidence="1">
    <location>
        <begin position="251"/>
        <end position="323"/>
    </location>
</feature>
<keyword evidence="3" id="KW-1185">Reference proteome</keyword>
<reference evidence="2 3" key="1">
    <citation type="submission" date="2017-06" db="EMBL/GenBank/DDBJ databases">
        <title>Investigating the central metabolism of Clostridium thermosuccinogenes.</title>
        <authorList>
            <person name="Koendjbiharie J.G."/>
            <person name="van Kranenburg R."/>
        </authorList>
    </citation>
    <scope>NUCLEOTIDE SEQUENCE [LARGE SCALE GENOMIC DNA]</scope>
    <source>
        <strain evidence="2 3">DSM 5806</strain>
    </source>
</reference>
<gene>
    <name evidence="2" type="ORF">CDQ84_19095</name>
</gene>
<dbReference type="Pfam" id="PF22483">
    <property type="entry name" value="Mu-transpos_C_2"/>
    <property type="match status" value="1"/>
</dbReference>
<dbReference type="AlphaFoldDB" id="A0A2K2EYW5"/>
<feature type="non-terminal residue" evidence="2">
    <location>
        <position position="1"/>
    </location>
</feature>
<name>A0A2K2EYW5_9CLOT</name>
<dbReference type="EMBL" id="NIOJ01000127">
    <property type="protein sequence ID" value="PNT91868.1"/>
    <property type="molecule type" value="Genomic_DNA"/>
</dbReference>
<dbReference type="InterPro" id="IPR054353">
    <property type="entry name" value="IstA-like_C"/>
</dbReference>
<dbReference type="NCBIfam" id="NF033546">
    <property type="entry name" value="transpos_IS21"/>
    <property type="match status" value="1"/>
</dbReference>
<evidence type="ECO:0000259" key="1">
    <source>
        <dbReference type="Pfam" id="PF22483"/>
    </source>
</evidence>
<comment type="caution">
    <text evidence="2">The sequence shown here is derived from an EMBL/GenBank/DDBJ whole genome shotgun (WGS) entry which is preliminary data.</text>
</comment>
<proteinExistence type="predicted"/>
<dbReference type="Proteomes" id="UP000236151">
    <property type="component" value="Unassembled WGS sequence"/>
</dbReference>
<organism evidence="2 3">
    <name type="scientific">Clostridium thermosuccinogenes</name>
    <dbReference type="NCBI Taxonomy" id="84032"/>
    <lineage>
        <taxon>Bacteria</taxon>
        <taxon>Bacillati</taxon>
        <taxon>Bacillota</taxon>
        <taxon>Clostridia</taxon>
        <taxon>Eubacteriales</taxon>
        <taxon>Clostridiaceae</taxon>
        <taxon>Clostridium</taxon>
    </lineage>
</organism>
<evidence type="ECO:0000313" key="3">
    <source>
        <dbReference type="Proteomes" id="UP000236151"/>
    </source>
</evidence>
<sequence>FPKLDPYKPDIDAWLSEDKRTRRKQRHTAKRIYERLLEKYKDDFGCSYRTVAGYVAVKKKEIFGKNKGFLPLEHIPGEAQVDFGDADFYEKGKLYSGKYLNLSFPYSNKGYIQVFKGENQECLFEGLKTIFEHIGGVPPRIWFDNASTMVTKVMKNGERTLTDDFLRFMEHYRFEAAFCNVGAGHEKGNAENKVGYHRRNMLVPVPRFESISKFNKELLLQCEEDAKREHYRKERTIEELYKDDAASLLELPRVAFDTSKYINVKTNGYGKFLINNGLHEYSVAPKYANTYVLVRLTAFEVIVLDENYREIVRHDRLYGDHKQQSMQWLPYLNQLARCPGALKYTGIYQMLPQPVKEYLEDLSKQDKGKVLKAIANLTQKSSFEKAVETVSTALSYGAADIDSLINLHSRLHEKVLQLEPVRLPDHIPQLKRYEPNFMVYDESLKKAGVDGC</sequence>
<dbReference type="PANTHER" id="PTHR35004:SF7">
    <property type="entry name" value="INTEGRASE PROTEIN"/>
    <property type="match status" value="1"/>
</dbReference>
<accession>A0A2K2EYW5</accession>
<dbReference type="PANTHER" id="PTHR35004">
    <property type="entry name" value="TRANSPOSASE RV3428C-RELATED"/>
    <property type="match status" value="1"/>
</dbReference>
<protein>
    <submittedName>
        <fullName evidence="2">IS21 family transposase</fullName>
    </submittedName>
</protein>
<evidence type="ECO:0000313" key="2">
    <source>
        <dbReference type="EMBL" id="PNT91868.1"/>
    </source>
</evidence>
<dbReference type="OrthoDB" id="3193769at2"/>
<dbReference type="RefSeq" id="WP_103083313.1">
    <property type="nucleotide sequence ID" value="NZ_NIOJ01000127.1"/>
</dbReference>